<protein>
    <recommendedName>
        <fullName evidence="8">Glucose-1-phosphate adenylyltransferase</fullName>
        <ecNumber evidence="8">2.7.7.27</ecNumber>
    </recommendedName>
</protein>
<evidence type="ECO:0000313" key="10">
    <source>
        <dbReference type="EMBL" id="KIA78417.1"/>
    </source>
</evidence>
<dbReference type="GO" id="GO:0005524">
    <property type="term" value="F:ATP binding"/>
    <property type="evidence" value="ECO:0007669"/>
    <property type="project" value="UniProtKB-KW"/>
</dbReference>
<dbReference type="CDD" id="cd04651">
    <property type="entry name" value="LbH_G1P_AT_C"/>
    <property type="match status" value="1"/>
</dbReference>
<dbReference type="GO" id="GO:0005978">
    <property type="term" value="P:glycogen biosynthetic process"/>
    <property type="evidence" value="ECO:0007669"/>
    <property type="project" value="UniProtKB-UniRule"/>
</dbReference>
<sequence length="437" mass="49183">MSLLTTPHVKTTPLTQTINLHTHRTDRVASIILGGGEGVRLFPLTLSRCKPAIPVGGRYRLIDFSISNSLNSGYQKIFILTQFLSSSLHQHIFRTYQFDPFSGGFIELLPAEQKPHKKTWYQGTADAVRQSLECFIETPVDYFLILSGDQLYNMDFRPMLQFAHENDADLVVASHPVNAKDASRMGILKVNQDFQIKDFCEKPKTQEELDPFYLPNAEGKNYLGSMGIYLFKREVLFDLLLADSREDFGKHLIPTKVKEGGVYTYIHHGYWEDIGTIGSFYEANIALTQVNPHFNCYDETYPIYTSRSYLPGAKISNSQINHSIICEGSIVEASSISNTILGPRSVIKKGAIIRDSYVMGNEFYTPPVQIKNRPSTLSIGKDCVIEHAIIDKYVNIGDGVQLINKDRLTTYDGEHVFIRDGVIIVPRGADLPDGFII</sequence>
<dbReference type="InterPro" id="IPR005835">
    <property type="entry name" value="NTP_transferase_dom"/>
</dbReference>
<keyword evidence="5" id="KW-0547">Nucleotide-binding</keyword>
<dbReference type="Pfam" id="PF00483">
    <property type="entry name" value="NTP_transferase"/>
    <property type="match status" value="1"/>
</dbReference>
<dbReference type="Pfam" id="PF25247">
    <property type="entry name" value="LbH_GLGC"/>
    <property type="match status" value="1"/>
</dbReference>
<dbReference type="PANTHER" id="PTHR43523">
    <property type="entry name" value="GLUCOSE-1-PHOSPHATE ADENYLYLTRANSFERASE-RELATED"/>
    <property type="match status" value="1"/>
</dbReference>
<dbReference type="InterPro" id="IPR011004">
    <property type="entry name" value="Trimer_LpxA-like_sf"/>
</dbReference>
<dbReference type="Gene3D" id="2.160.10.10">
    <property type="entry name" value="Hexapeptide repeat proteins"/>
    <property type="match status" value="1"/>
</dbReference>
<evidence type="ECO:0000256" key="7">
    <source>
        <dbReference type="ARBA" id="ARBA00023277"/>
    </source>
</evidence>
<accession>A0A0C1EBA6</accession>
<keyword evidence="4 10" id="KW-0548">Nucleotidyltransferase</keyword>
<dbReference type="EMBL" id="JSAM01000020">
    <property type="protein sequence ID" value="KIA78417.1"/>
    <property type="molecule type" value="Genomic_DNA"/>
</dbReference>
<dbReference type="SUPFAM" id="SSF51161">
    <property type="entry name" value="Trimeric LpxA-like enzymes"/>
    <property type="match status" value="1"/>
</dbReference>
<dbReference type="Proteomes" id="UP000031307">
    <property type="component" value="Unassembled WGS sequence"/>
</dbReference>
<keyword evidence="2" id="KW-0321">Glycogen metabolism</keyword>
<evidence type="ECO:0000256" key="4">
    <source>
        <dbReference type="ARBA" id="ARBA00022695"/>
    </source>
</evidence>
<keyword evidence="6" id="KW-0067">ATP-binding</keyword>
<keyword evidence="7" id="KW-0119">Carbohydrate metabolism</keyword>
<evidence type="ECO:0000259" key="9">
    <source>
        <dbReference type="Pfam" id="PF00483"/>
    </source>
</evidence>
<reference evidence="10 11" key="1">
    <citation type="journal article" date="2014" name="Mol. Biol. Evol.">
        <title>Massive expansion of Ubiquitination-related gene families within the Chlamydiae.</title>
        <authorList>
            <person name="Domman D."/>
            <person name="Collingro A."/>
            <person name="Lagkouvardos I."/>
            <person name="Gehre L."/>
            <person name="Weinmaier T."/>
            <person name="Rattei T."/>
            <person name="Subtil A."/>
            <person name="Horn M."/>
        </authorList>
    </citation>
    <scope>NUCLEOTIDE SEQUENCE [LARGE SCALE GENOMIC DNA]</scope>
    <source>
        <strain evidence="10 11">OEW1</strain>
    </source>
</reference>
<evidence type="ECO:0000256" key="6">
    <source>
        <dbReference type="ARBA" id="ARBA00022840"/>
    </source>
</evidence>
<dbReference type="PANTHER" id="PTHR43523:SF12">
    <property type="entry name" value="GLUCOSE-1-PHOSPHATE ADENYLYLTRANSFERASE LARGE SUBUNIT 1, CHLOROPLASTIC-RELATED"/>
    <property type="match status" value="1"/>
</dbReference>
<dbReference type="SUPFAM" id="SSF53448">
    <property type="entry name" value="Nucleotide-diphospho-sugar transferases"/>
    <property type="match status" value="1"/>
</dbReference>
<evidence type="ECO:0000256" key="5">
    <source>
        <dbReference type="ARBA" id="ARBA00022741"/>
    </source>
</evidence>
<dbReference type="RefSeq" id="WP_039376420.1">
    <property type="nucleotide sequence ID" value="NZ_JSAM01000020.1"/>
</dbReference>
<dbReference type="CDD" id="cd02508">
    <property type="entry name" value="ADP_Glucose_PP"/>
    <property type="match status" value="1"/>
</dbReference>
<dbReference type="Gene3D" id="3.90.550.10">
    <property type="entry name" value="Spore Coat Polysaccharide Biosynthesis Protein SpsA, Chain A"/>
    <property type="match status" value="1"/>
</dbReference>
<dbReference type="PATRIC" id="fig|83552.4.peg.345"/>
<comment type="caution">
    <text evidence="10">The sequence shown here is derived from an EMBL/GenBank/DDBJ whole genome shotgun (WGS) entry which is preliminary data.</text>
</comment>
<organism evidence="10 11">
    <name type="scientific">Parachlamydia acanthamoebae</name>
    <dbReference type="NCBI Taxonomy" id="83552"/>
    <lineage>
        <taxon>Bacteria</taxon>
        <taxon>Pseudomonadati</taxon>
        <taxon>Chlamydiota</taxon>
        <taxon>Chlamydiia</taxon>
        <taxon>Parachlamydiales</taxon>
        <taxon>Parachlamydiaceae</taxon>
        <taxon>Parachlamydia</taxon>
    </lineage>
</organism>
<evidence type="ECO:0000313" key="11">
    <source>
        <dbReference type="Proteomes" id="UP000031307"/>
    </source>
</evidence>
<evidence type="ECO:0000256" key="3">
    <source>
        <dbReference type="ARBA" id="ARBA00022679"/>
    </source>
</evidence>
<proteinExistence type="inferred from homology"/>
<dbReference type="EC" id="2.7.7.27" evidence="8"/>
<gene>
    <name evidence="10" type="primary">glgC</name>
    <name evidence="10" type="ORF">DB43_DZ00040</name>
</gene>
<dbReference type="NCBIfam" id="TIGR02091">
    <property type="entry name" value="glgC"/>
    <property type="match status" value="1"/>
</dbReference>
<dbReference type="InterPro" id="IPR029044">
    <property type="entry name" value="Nucleotide-diphossugar_trans"/>
</dbReference>
<dbReference type="AlphaFoldDB" id="A0A0C1EBA6"/>
<dbReference type="InterPro" id="IPR011831">
    <property type="entry name" value="ADP-Glc_PPase"/>
</dbReference>
<dbReference type="PROSITE" id="PS00809">
    <property type="entry name" value="ADP_GLC_PYROPHOSPH_2"/>
    <property type="match status" value="1"/>
</dbReference>
<dbReference type="GO" id="GO:0008878">
    <property type="term" value="F:glucose-1-phosphate adenylyltransferase activity"/>
    <property type="evidence" value="ECO:0007669"/>
    <property type="project" value="UniProtKB-UniRule"/>
</dbReference>
<evidence type="ECO:0000256" key="2">
    <source>
        <dbReference type="ARBA" id="ARBA00022600"/>
    </source>
</evidence>
<keyword evidence="3 10" id="KW-0808">Transferase</keyword>
<feature type="domain" description="Nucleotidyl transferase" evidence="9">
    <location>
        <begin position="30"/>
        <end position="288"/>
    </location>
</feature>
<comment type="similarity">
    <text evidence="1">Belongs to the bacterial/plant glucose-1-phosphate adenylyltransferase family.</text>
</comment>
<evidence type="ECO:0000256" key="8">
    <source>
        <dbReference type="NCBIfam" id="TIGR02091"/>
    </source>
</evidence>
<evidence type="ECO:0000256" key="1">
    <source>
        <dbReference type="ARBA" id="ARBA00010443"/>
    </source>
</evidence>
<name>A0A0C1EBA6_9BACT</name>
<dbReference type="InterPro" id="IPR005836">
    <property type="entry name" value="ADP_Glu_pyroP_CS"/>
</dbReference>